<evidence type="ECO:0000313" key="3">
    <source>
        <dbReference type="EMBL" id="QHS84822.1"/>
    </source>
</evidence>
<feature type="region of interest" description="Disordered" evidence="2">
    <location>
        <begin position="136"/>
        <end position="155"/>
    </location>
</feature>
<evidence type="ECO:0000256" key="1">
    <source>
        <dbReference type="SAM" id="Coils"/>
    </source>
</evidence>
<organism evidence="3">
    <name type="scientific">viral metagenome</name>
    <dbReference type="NCBI Taxonomy" id="1070528"/>
    <lineage>
        <taxon>unclassified sequences</taxon>
        <taxon>metagenomes</taxon>
        <taxon>organismal metagenomes</taxon>
    </lineage>
</organism>
<reference evidence="3" key="1">
    <citation type="journal article" date="2020" name="Nature">
        <title>Giant virus diversity and host interactions through global metagenomics.</title>
        <authorList>
            <person name="Schulz F."/>
            <person name="Roux S."/>
            <person name="Paez-Espino D."/>
            <person name="Jungbluth S."/>
            <person name="Walsh D.A."/>
            <person name="Denef V.J."/>
            <person name="McMahon K.D."/>
            <person name="Konstantinidis K.T."/>
            <person name="Eloe-Fadrosh E.A."/>
            <person name="Kyrpides N.C."/>
            <person name="Woyke T."/>
        </authorList>
    </citation>
    <scope>NUCLEOTIDE SEQUENCE</scope>
    <source>
        <strain evidence="3">GVMAG-S-ERX556022-25</strain>
    </source>
</reference>
<feature type="coiled-coil region" evidence="1">
    <location>
        <begin position="73"/>
        <end position="100"/>
    </location>
</feature>
<proteinExistence type="predicted"/>
<protein>
    <submittedName>
        <fullName evidence="3">Uncharacterized protein</fullName>
    </submittedName>
</protein>
<name>A0A6C0AYF7_9ZZZZ</name>
<keyword evidence="1" id="KW-0175">Coiled coil</keyword>
<dbReference type="EMBL" id="MN738814">
    <property type="protein sequence ID" value="QHS84822.1"/>
    <property type="molecule type" value="Genomic_DNA"/>
</dbReference>
<evidence type="ECO:0000256" key="2">
    <source>
        <dbReference type="SAM" id="MobiDB-lite"/>
    </source>
</evidence>
<sequence>MLIIILLLLLILTLHYFCNNNLIESLQKHGSDCLNEDPEIILAKTSSTDDPLILAKTNTANISTLLSQLSTLKRNTNSSLEAQSNKINTLRNQVKKNEDQLNINKTKMINLSDQITDASYKISSGEFGNDLQGVTSNLDKDGKIPAGTLPTIKGL</sequence>
<dbReference type="AlphaFoldDB" id="A0A6C0AYF7"/>
<accession>A0A6C0AYF7</accession>